<keyword evidence="2" id="KW-1185">Reference proteome</keyword>
<reference evidence="1 2" key="1">
    <citation type="journal article" date="2021" name="Microbiol. Resour. Announc.">
        <title>Complete Genome Sequences of Two Rhodococcus sp. Strains with Large and Linear Chromosomes, Isolated from Apple Rhizosphere.</title>
        <authorList>
            <person name="Benning S."/>
            <person name="Brugnone N."/>
            <person name="Siani R."/>
            <person name="Kublik S."/>
            <person name="Schloter M."/>
            <person name="Rad V."/>
        </authorList>
    </citation>
    <scope>NUCLEOTIDE SEQUENCE [LARGE SCALE GENOMIC DNA]</scope>
    <source>
        <strain evidence="1 2">R79</strain>
    </source>
</reference>
<dbReference type="Proteomes" id="UP000662986">
    <property type="component" value="Plasmid unnamed5"/>
</dbReference>
<evidence type="ECO:0000313" key="1">
    <source>
        <dbReference type="EMBL" id="QSE87326.1"/>
    </source>
</evidence>
<proteinExistence type="predicted"/>
<sequence length="255" mass="26896">MRIDAASNAADLGLRALADLAAAACGQDYRIIGGHMVHILSHVYPTAAAVARVTADADAGMDAVVAGGADVHANLLARGYRRVKGNHYQAPSGDDTPLAVDLLVPLTTGRRMDTVYVGEHGFDAIPGLSLALAAPPVEVSVHARLHRGDTLVFDVLVPDVEAAVVLKVLAWHSRSAAKDVTDLCSLMAIVHEHKARLTGWKLGTAQSGTRGDAARALYVLVAMIDRQQRIDGLTMPAARLGALIRAHIREPVPGR</sequence>
<name>A0A974ZR40_9NOCA</name>
<protein>
    <submittedName>
        <fullName evidence="1">Nucleotidyl transferase AbiEii/AbiGii toxin family protein</fullName>
    </submittedName>
</protein>
<organism evidence="1 2">
    <name type="scientific">Rhodococcus pseudokoreensis</name>
    <dbReference type="NCBI Taxonomy" id="2811421"/>
    <lineage>
        <taxon>Bacteria</taxon>
        <taxon>Bacillati</taxon>
        <taxon>Actinomycetota</taxon>
        <taxon>Actinomycetes</taxon>
        <taxon>Mycobacteriales</taxon>
        <taxon>Nocardiaceae</taxon>
        <taxon>Rhodococcus</taxon>
    </lineage>
</organism>
<accession>A0A974ZR40</accession>
<dbReference type="GO" id="GO:0016740">
    <property type="term" value="F:transferase activity"/>
    <property type="evidence" value="ECO:0007669"/>
    <property type="project" value="UniProtKB-KW"/>
</dbReference>
<keyword evidence="1" id="KW-0614">Plasmid</keyword>
<gene>
    <name evidence="1" type="ORF">JWS13_01270</name>
</gene>
<dbReference type="RefSeq" id="WP_206004008.1">
    <property type="nucleotide sequence ID" value="NZ_CP070614.1"/>
</dbReference>
<keyword evidence="1" id="KW-0808">Transferase</keyword>
<reference evidence="1 2" key="2">
    <citation type="journal article" date="2022" name="Arch. Microbiol.">
        <title>Rhodococcus pseudokoreensis sp. nov. isolated from the rhizosphere of young M26 apple rootstocks.</title>
        <authorList>
            <person name="Kampfer P."/>
            <person name="Glaeser S.P."/>
            <person name="Blom J."/>
            <person name="Wolf J."/>
            <person name="Benning S."/>
            <person name="Schloter M."/>
            <person name="Neumann-Schaal M."/>
        </authorList>
    </citation>
    <scope>NUCLEOTIDE SEQUENCE [LARGE SCALE GENOMIC DNA]</scope>
    <source>
        <strain evidence="1 2">R79</strain>
    </source>
</reference>
<evidence type="ECO:0000313" key="2">
    <source>
        <dbReference type="Proteomes" id="UP000662986"/>
    </source>
</evidence>
<dbReference type="EMBL" id="CP070614">
    <property type="protein sequence ID" value="QSE87326.1"/>
    <property type="molecule type" value="Genomic_DNA"/>
</dbReference>
<geneLocation type="plasmid" evidence="1 2">
    <name>unnamed5</name>
</geneLocation>